<dbReference type="OrthoDB" id="10250549at2759"/>
<evidence type="ECO:0000256" key="4">
    <source>
        <dbReference type="ARBA" id="ARBA00022540"/>
    </source>
</evidence>
<dbReference type="InterPro" id="IPR005835">
    <property type="entry name" value="NTP_transferase_dom"/>
</dbReference>
<evidence type="ECO:0000256" key="5">
    <source>
        <dbReference type="ARBA" id="ARBA00022917"/>
    </source>
</evidence>
<dbReference type="GO" id="GO:0005851">
    <property type="term" value="C:eukaryotic translation initiation factor 2B complex"/>
    <property type="evidence" value="ECO:0007669"/>
    <property type="project" value="EnsemblFungi"/>
</dbReference>
<dbReference type="PANTHER" id="PTHR45989:SF1">
    <property type="entry name" value="TRANSLATION INITIATION FACTOR EIF-2B SUBUNIT GAMMA"/>
    <property type="match status" value="1"/>
</dbReference>
<evidence type="ECO:0000256" key="6">
    <source>
        <dbReference type="ARBA" id="ARBA00044196"/>
    </source>
</evidence>
<evidence type="ECO:0000256" key="3">
    <source>
        <dbReference type="ARBA" id="ARBA00022490"/>
    </source>
</evidence>
<evidence type="ECO:0000256" key="8">
    <source>
        <dbReference type="ARBA" id="ARBA00045373"/>
    </source>
</evidence>
<dbReference type="Pfam" id="PF25084">
    <property type="entry name" value="LbH_EIF2B"/>
    <property type="match status" value="1"/>
</dbReference>
<organism evidence="12 13">
    <name type="scientific">Pneumocystis jirovecii (strain RU7)</name>
    <name type="common">Human pneumocystis pneumonia agent</name>
    <dbReference type="NCBI Taxonomy" id="1408657"/>
    <lineage>
        <taxon>Eukaryota</taxon>
        <taxon>Fungi</taxon>
        <taxon>Dikarya</taxon>
        <taxon>Ascomycota</taxon>
        <taxon>Taphrinomycotina</taxon>
        <taxon>Pneumocystomycetes</taxon>
        <taxon>Pneumocystaceae</taxon>
        <taxon>Pneumocystis</taxon>
    </lineage>
</organism>
<dbReference type="AlphaFoldDB" id="A0A0W4ZUK9"/>
<evidence type="ECO:0000313" key="13">
    <source>
        <dbReference type="Proteomes" id="UP000053447"/>
    </source>
</evidence>
<dbReference type="RefSeq" id="XP_018230754.1">
    <property type="nucleotide sequence ID" value="XM_018373008.1"/>
</dbReference>
<evidence type="ECO:0000256" key="9">
    <source>
        <dbReference type="ARBA" id="ARBA00046432"/>
    </source>
</evidence>
<evidence type="ECO:0000256" key="7">
    <source>
        <dbReference type="ARBA" id="ARBA00044229"/>
    </source>
</evidence>
<keyword evidence="5" id="KW-0648">Protein biosynthesis</keyword>
<dbReference type="CDD" id="cd04198">
    <property type="entry name" value="eIF-2B_gamma_N"/>
    <property type="match status" value="1"/>
</dbReference>
<dbReference type="Gene3D" id="2.160.10.10">
    <property type="entry name" value="Hexapeptide repeat proteins"/>
    <property type="match status" value="1"/>
</dbReference>
<dbReference type="GeneID" id="28939263"/>
<comment type="function">
    <text evidence="8">Acts as a component of the translation initiation factor 2B (eIF2B) complex, which catalyzes the exchange of GDP for GTP on the eukaryotic initiation factor 2 (eIF2) complex gamma subunit. Its guanine nucleotide exchange factor activity is repressed when bound to eIF2 complex phosphorylated on the alpha subunit, thereby limiting the amount of methionyl-initiator methionine tRNA available to the ribosome and consequently global translation is repressed.</text>
</comment>
<dbReference type="Proteomes" id="UP000053447">
    <property type="component" value="Unassembled WGS sequence"/>
</dbReference>
<dbReference type="CDD" id="cd04652">
    <property type="entry name" value="LbH_eIF2B_gamma_C"/>
    <property type="match status" value="1"/>
</dbReference>
<dbReference type="Pfam" id="PF00483">
    <property type="entry name" value="NTP_transferase"/>
    <property type="match status" value="1"/>
</dbReference>
<evidence type="ECO:0000313" key="12">
    <source>
        <dbReference type="EMBL" id="KTW32062.1"/>
    </source>
</evidence>
<evidence type="ECO:0000256" key="2">
    <source>
        <dbReference type="ARBA" id="ARBA00007878"/>
    </source>
</evidence>
<dbReference type="eggNOG" id="KOG1462">
    <property type="taxonomic scope" value="Eukaryota"/>
</dbReference>
<name>A0A0W4ZUK9_PNEJ7</name>
<sequence>MLSQAKGRQTSDFHDFQAIIFSGFGNGLYPLTETNNLPKALLPLANKPMIWYVLKWCEEGGFLSVIVICQMEVELCLSSYLKNVYDGHIKIQVYAPSSVDEALGTADVLRKVQDKIKSDFIVLSCDLVTNLPPHEILDFHRIHSPTVTSLLYDISKNESFVFSKDSGCENKKVGRKMFFGISKPDNALVCVKSAVDVDEEFVVRTSMLWKYPRIYVTSTFRDSHLYIFKRWVLDLIVQNERISSIQEDLIPLLVKCQYQSLLLKRHNIKEIILRYTHTCSFVLDSTNEKLVRVITYLLPDNRYCMRSNTVETYTDLNRNLSKISTETRISTSAKVAQKAIIGIDSLVGENTKIDERCNVKKSVIGANCILGKSVTVINSIVMDNVKIEDGVRLDGCIVCINSIIGSKSKLKNCCISGGYEVPSETCAKNDNLIIFDGI</sequence>
<comment type="similarity">
    <text evidence="2">Belongs to the eIF-2B gamma/epsilon subunits family.</text>
</comment>
<dbReference type="InterPro" id="IPR056764">
    <property type="entry name" value="LbH_EIF2B3/5"/>
</dbReference>
<gene>
    <name evidence="12" type="ORF">T551_00744</name>
</gene>
<keyword evidence="13" id="KW-1185">Reference proteome</keyword>
<protein>
    <recommendedName>
        <fullName evidence="6">Translation initiation factor eIF2B subunit gamma</fullName>
    </recommendedName>
    <alternativeName>
        <fullName evidence="7">eIF2B GDP-GTP exchange factor subunit gamma</fullName>
    </alternativeName>
</protein>
<dbReference type="Gene3D" id="3.90.550.10">
    <property type="entry name" value="Spore Coat Polysaccharide Biosynthesis Protein SpsA, Chain A"/>
    <property type="match status" value="1"/>
</dbReference>
<reference evidence="13" key="1">
    <citation type="journal article" date="2016" name="Nat. Commun.">
        <title>Genome analysis of three Pneumocystis species reveals adaptation mechanisms to life exclusively in mammalian hosts.</title>
        <authorList>
            <person name="Ma L."/>
            <person name="Chen Z."/>
            <person name="Huang D.W."/>
            <person name="Kutty G."/>
            <person name="Ishihara M."/>
            <person name="Wang H."/>
            <person name="Abouelleil A."/>
            <person name="Bishop L."/>
            <person name="Davey E."/>
            <person name="Deng R."/>
            <person name="Deng X."/>
            <person name="Fan L."/>
            <person name="Fantoni G."/>
            <person name="Fitzgerald M."/>
            <person name="Gogineni E."/>
            <person name="Goldberg J.M."/>
            <person name="Handley G."/>
            <person name="Hu X."/>
            <person name="Huber C."/>
            <person name="Jiao X."/>
            <person name="Jones K."/>
            <person name="Levin J.Z."/>
            <person name="Liu Y."/>
            <person name="Macdonald P."/>
            <person name="Melnikov A."/>
            <person name="Raley C."/>
            <person name="Sassi M."/>
            <person name="Sherman B.T."/>
            <person name="Song X."/>
            <person name="Sykes S."/>
            <person name="Tran B."/>
            <person name="Walsh L."/>
            <person name="Xia Y."/>
            <person name="Yang J."/>
            <person name="Young S."/>
            <person name="Zeng Q."/>
            <person name="Zheng X."/>
            <person name="Stephens R."/>
            <person name="Nusbaum C."/>
            <person name="Birren B.W."/>
            <person name="Azadi P."/>
            <person name="Lempicki R.A."/>
            <person name="Cuomo C.A."/>
            <person name="Kovacs J.A."/>
        </authorList>
    </citation>
    <scope>NUCLEOTIDE SEQUENCE [LARGE SCALE GENOMIC DNA]</scope>
    <source>
        <strain evidence="13">RU7</strain>
    </source>
</reference>
<keyword evidence="4" id="KW-0396">Initiation factor</keyword>
<comment type="caution">
    <text evidence="12">The sequence shown here is derived from an EMBL/GenBank/DDBJ whole genome shotgun (WGS) entry which is preliminary data.</text>
</comment>
<dbReference type="GO" id="GO:0002183">
    <property type="term" value="P:cytoplasmic translational initiation"/>
    <property type="evidence" value="ECO:0007669"/>
    <property type="project" value="EnsemblFungi"/>
</dbReference>
<feature type="domain" description="Nucleotidyl transferase" evidence="10">
    <location>
        <begin position="19"/>
        <end position="253"/>
    </location>
</feature>
<dbReference type="GO" id="GO:0003743">
    <property type="term" value="F:translation initiation factor activity"/>
    <property type="evidence" value="ECO:0007669"/>
    <property type="project" value="UniProtKB-KW"/>
</dbReference>
<evidence type="ECO:0000259" key="10">
    <source>
        <dbReference type="Pfam" id="PF00483"/>
    </source>
</evidence>
<dbReference type="InterPro" id="IPR051960">
    <property type="entry name" value="eIF2B_gamma"/>
</dbReference>
<dbReference type="InterPro" id="IPR029044">
    <property type="entry name" value="Nucleotide-diphossugar_trans"/>
</dbReference>
<dbReference type="SUPFAM" id="SSF53448">
    <property type="entry name" value="Nucleotide-diphospho-sugar transferases"/>
    <property type="match status" value="1"/>
</dbReference>
<dbReference type="GO" id="GO:0005829">
    <property type="term" value="C:cytosol"/>
    <property type="evidence" value="ECO:0007669"/>
    <property type="project" value="UniProtKB-SubCell"/>
</dbReference>
<proteinExistence type="inferred from homology"/>
<accession>A0A0W4ZUK9</accession>
<comment type="subunit">
    <text evidence="9">Component of the translation initiation factor 2B (eIF2B) complex which is a heterodecamer of two sets of five different subunits: alpha, beta, gamma, delta and epsilon. Subunits alpha, beta and delta comprise a regulatory subcomplex and subunits epsilon and gamma comprise a catalytic subcomplex. Within the complex, the hexameric regulatory complex resides at the center, with the two heterodimeric catalytic subcomplexes bound on opposite sides.</text>
</comment>
<feature type="domain" description="EIF2B subunit epsilon/gamma LbH" evidence="11">
    <location>
        <begin position="331"/>
        <end position="416"/>
    </location>
</feature>
<evidence type="ECO:0000259" key="11">
    <source>
        <dbReference type="Pfam" id="PF25084"/>
    </source>
</evidence>
<dbReference type="GO" id="GO:0005085">
    <property type="term" value="F:guanyl-nucleotide exchange factor activity"/>
    <property type="evidence" value="ECO:0007669"/>
    <property type="project" value="EnsemblFungi"/>
</dbReference>
<dbReference type="STRING" id="1408657.A0A0W4ZUK9"/>
<dbReference type="PANTHER" id="PTHR45989">
    <property type="entry name" value="TRANSLATION INITIATION FACTOR EIF-2B SUBUNIT GAMMA"/>
    <property type="match status" value="1"/>
</dbReference>
<comment type="subcellular location">
    <subcellularLocation>
        <location evidence="1">Cytoplasm</location>
        <location evidence="1">Cytosol</location>
    </subcellularLocation>
</comment>
<evidence type="ECO:0000256" key="1">
    <source>
        <dbReference type="ARBA" id="ARBA00004514"/>
    </source>
</evidence>
<dbReference type="VEuPathDB" id="FungiDB:T551_00744"/>
<dbReference type="EMBL" id="LFWA01000003">
    <property type="protein sequence ID" value="KTW32062.1"/>
    <property type="molecule type" value="Genomic_DNA"/>
</dbReference>
<keyword evidence="3" id="KW-0963">Cytoplasm</keyword>